<dbReference type="Proteomes" id="UP000728185">
    <property type="component" value="Unassembled WGS sequence"/>
</dbReference>
<sequence>MFTRKKRSRVYVASVHPELNDSDIKTVFEAFGKVEGCTLYPDPKFPGRHRGFGYIDFECEESAISTVSSMNCFDLAGQQLRVACAITPRDVTLPLVANPTAKAKPNANNTMPSSAVALAAANISAKVMSMDAQEAGTSGGSRNCTTTGFSTSAAENPGLPPPGVFIPSAIGAQKPSEIVLQGASLDAANTDEVSESTASVWDDDEDSAAPIHPTDATEEESSDPDVRNAVSADATQSGFLFSSPFSRVLLLENMLDAVDLDDEVEEEVREECTRYGEVLRVIIHVKESDVRIFFQFDRSDVTQIACDSLN</sequence>
<dbReference type="InterPro" id="IPR035979">
    <property type="entry name" value="RBD_domain_sf"/>
</dbReference>
<dbReference type="GO" id="GO:0003723">
    <property type="term" value="F:RNA binding"/>
    <property type="evidence" value="ECO:0007669"/>
    <property type="project" value="UniProtKB-UniRule"/>
</dbReference>
<dbReference type="GO" id="GO:0000381">
    <property type="term" value="P:regulation of alternative mRNA splicing, via spliceosome"/>
    <property type="evidence" value="ECO:0007669"/>
    <property type="project" value="TreeGrafter"/>
</dbReference>
<comment type="caution">
    <text evidence="4">The sequence shown here is derived from an EMBL/GenBank/DDBJ whole genome shotgun (WGS) entry which is preliminary data.</text>
</comment>
<dbReference type="GO" id="GO:0071011">
    <property type="term" value="C:precatalytic spliceosome"/>
    <property type="evidence" value="ECO:0007669"/>
    <property type="project" value="TreeGrafter"/>
</dbReference>
<reference evidence="4" key="1">
    <citation type="submission" date="2019-05" db="EMBL/GenBank/DDBJ databases">
        <title>Annotation for the trematode Fasciolopsis buski.</title>
        <authorList>
            <person name="Choi Y.-J."/>
        </authorList>
    </citation>
    <scope>NUCLEOTIDE SEQUENCE</scope>
    <source>
        <strain evidence="4">HT</strain>
        <tissue evidence="4">Whole worm</tissue>
    </source>
</reference>
<dbReference type="PROSITE" id="PS50102">
    <property type="entry name" value="RRM"/>
    <property type="match status" value="1"/>
</dbReference>
<dbReference type="GO" id="GO:0071013">
    <property type="term" value="C:catalytic step 2 spliceosome"/>
    <property type="evidence" value="ECO:0007669"/>
    <property type="project" value="TreeGrafter"/>
</dbReference>
<dbReference type="EMBL" id="LUCM01010739">
    <property type="protein sequence ID" value="KAA0185069.1"/>
    <property type="molecule type" value="Genomic_DNA"/>
</dbReference>
<dbReference type="GO" id="GO:0000380">
    <property type="term" value="P:alternative mRNA splicing, via spliceosome"/>
    <property type="evidence" value="ECO:0007669"/>
    <property type="project" value="TreeGrafter"/>
</dbReference>
<organism evidence="4 5">
    <name type="scientific">Fasciolopsis buskii</name>
    <dbReference type="NCBI Taxonomy" id="27845"/>
    <lineage>
        <taxon>Eukaryota</taxon>
        <taxon>Metazoa</taxon>
        <taxon>Spiralia</taxon>
        <taxon>Lophotrochozoa</taxon>
        <taxon>Platyhelminthes</taxon>
        <taxon>Trematoda</taxon>
        <taxon>Digenea</taxon>
        <taxon>Plagiorchiida</taxon>
        <taxon>Echinostomata</taxon>
        <taxon>Echinostomatoidea</taxon>
        <taxon>Fasciolidae</taxon>
        <taxon>Fasciolopsis</taxon>
    </lineage>
</organism>
<dbReference type="OrthoDB" id="20943at2759"/>
<evidence type="ECO:0000259" key="3">
    <source>
        <dbReference type="PROSITE" id="PS50102"/>
    </source>
</evidence>
<accession>A0A8E0RNF7</accession>
<feature type="compositionally biased region" description="Polar residues" evidence="2">
    <location>
        <begin position="140"/>
        <end position="154"/>
    </location>
</feature>
<dbReference type="InterPro" id="IPR000504">
    <property type="entry name" value="RRM_dom"/>
</dbReference>
<dbReference type="PANTHER" id="PTHR47330">
    <property type="entry name" value="POLY(U)-BINDING-SPLICING FACTOR PUF60-B-RELATED"/>
    <property type="match status" value="1"/>
</dbReference>
<keyword evidence="1" id="KW-0694">RNA-binding</keyword>
<gene>
    <name evidence="4" type="ORF">FBUS_00806</name>
</gene>
<evidence type="ECO:0000313" key="5">
    <source>
        <dbReference type="Proteomes" id="UP000728185"/>
    </source>
</evidence>
<dbReference type="InterPro" id="IPR012677">
    <property type="entry name" value="Nucleotide-bd_a/b_plait_sf"/>
</dbReference>
<keyword evidence="5" id="KW-1185">Reference proteome</keyword>
<feature type="domain" description="RRM" evidence="3">
    <location>
        <begin position="8"/>
        <end position="87"/>
    </location>
</feature>
<evidence type="ECO:0000256" key="2">
    <source>
        <dbReference type="SAM" id="MobiDB-lite"/>
    </source>
</evidence>
<dbReference type="AlphaFoldDB" id="A0A8E0RNF7"/>
<dbReference type="PANTHER" id="PTHR47330:SF1">
    <property type="entry name" value="POLY(U)-BINDING-SPLICING FACTOR PUF60"/>
    <property type="match status" value="1"/>
</dbReference>
<dbReference type="SUPFAM" id="SSF54928">
    <property type="entry name" value="RNA-binding domain, RBD"/>
    <property type="match status" value="1"/>
</dbReference>
<evidence type="ECO:0000256" key="1">
    <source>
        <dbReference type="PROSITE-ProRule" id="PRU00176"/>
    </source>
</evidence>
<dbReference type="GO" id="GO:0006376">
    <property type="term" value="P:mRNA splice site recognition"/>
    <property type="evidence" value="ECO:0007669"/>
    <property type="project" value="TreeGrafter"/>
</dbReference>
<protein>
    <submittedName>
        <fullName evidence="4">Poly-U binding splicing factor 60KDa</fullName>
    </submittedName>
</protein>
<dbReference type="SMART" id="SM00360">
    <property type="entry name" value="RRM"/>
    <property type="match status" value="1"/>
</dbReference>
<feature type="region of interest" description="Disordered" evidence="2">
    <location>
        <begin position="133"/>
        <end position="161"/>
    </location>
</feature>
<dbReference type="InterPro" id="IPR051974">
    <property type="entry name" value="PUF60_regulator"/>
</dbReference>
<proteinExistence type="predicted"/>
<evidence type="ECO:0000313" key="4">
    <source>
        <dbReference type="EMBL" id="KAA0185069.1"/>
    </source>
</evidence>
<dbReference type="Pfam" id="PF00076">
    <property type="entry name" value="RRM_1"/>
    <property type="match status" value="1"/>
</dbReference>
<name>A0A8E0RNF7_9TREM</name>
<dbReference type="Gene3D" id="3.30.70.330">
    <property type="match status" value="2"/>
</dbReference>
<feature type="region of interest" description="Disordered" evidence="2">
    <location>
        <begin position="185"/>
        <end position="227"/>
    </location>
</feature>